<dbReference type="Proteomes" id="UP000219901">
    <property type="component" value="Unassembled WGS sequence"/>
</dbReference>
<sequence length="61" mass="6793">MPCHFSKTVLRIPSTGELPVVHIAIVCGLWQGASYSGAHPVFVLCSKVITYKIFFYNSKHI</sequence>
<gene>
    <name evidence="1" type="ORF">CGS55_06435</name>
</gene>
<protein>
    <submittedName>
        <fullName evidence="1">Uncharacterized protein</fullName>
    </submittedName>
</protein>
<evidence type="ECO:0000313" key="2">
    <source>
        <dbReference type="Proteomes" id="UP000219901"/>
    </source>
</evidence>
<dbReference type="AlphaFoldDB" id="A0A2A7A138"/>
<evidence type="ECO:0000313" key="1">
    <source>
        <dbReference type="EMBL" id="PDX72871.1"/>
    </source>
</evidence>
<accession>A0A2A7A138</accession>
<dbReference type="EMBL" id="NMTV01000037">
    <property type="protein sequence ID" value="PDX72871.1"/>
    <property type="molecule type" value="Genomic_DNA"/>
</dbReference>
<comment type="caution">
    <text evidence="1">The sequence shown here is derived from an EMBL/GenBank/DDBJ whole genome shotgun (WGS) entry which is preliminary data.</text>
</comment>
<proteinExistence type="predicted"/>
<name>A0A2A7A138_9FIRM</name>
<reference evidence="1 2" key="1">
    <citation type="journal article" date="2017" name="Front. Microbiol.">
        <title>New Insights into the Diversity of the Genus Faecalibacterium.</title>
        <authorList>
            <person name="Benevides L."/>
            <person name="Burman S."/>
            <person name="Martin R."/>
            <person name="Robert V."/>
            <person name="Thomas M."/>
            <person name="Miquel S."/>
            <person name="Chain F."/>
            <person name="Sokol H."/>
            <person name="Bermudez-Humaran L.G."/>
            <person name="Morrison M."/>
            <person name="Langella P."/>
            <person name="Azevedo V.A."/>
            <person name="Chatel J.M."/>
            <person name="Soares S."/>
        </authorList>
    </citation>
    <scope>NUCLEOTIDE SEQUENCE [LARGE SCALE GENOMIC DNA]</scope>
    <source>
        <strain evidence="1 2">CNCM I 4546</strain>
    </source>
</reference>
<organism evidence="1 2">
    <name type="scientific">Faecalibacterium prausnitzii</name>
    <dbReference type="NCBI Taxonomy" id="853"/>
    <lineage>
        <taxon>Bacteria</taxon>
        <taxon>Bacillati</taxon>
        <taxon>Bacillota</taxon>
        <taxon>Clostridia</taxon>
        <taxon>Eubacteriales</taxon>
        <taxon>Oscillospiraceae</taxon>
        <taxon>Faecalibacterium</taxon>
    </lineage>
</organism>